<evidence type="ECO:0000259" key="10">
    <source>
        <dbReference type="PROSITE" id="PS51424"/>
    </source>
</evidence>
<gene>
    <name evidence="11" type="ORF">CYMTET_19881</name>
</gene>
<comment type="caution">
    <text evidence="11">The sequence shown here is derived from an EMBL/GenBank/DDBJ whole genome shotgun (WGS) entry which is preliminary data.</text>
</comment>
<dbReference type="GO" id="GO:0007165">
    <property type="term" value="P:signal transduction"/>
    <property type="evidence" value="ECO:0007669"/>
    <property type="project" value="InterPro"/>
</dbReference>
<evidence type="ECO:0000256" key="6">
    <source>
        <dbReference type="ARBA" id="ARBA00022840"/>
    </source>
</evidence>
<keyword evidence="5" id="KW-0418">Kinase</keyword>
<evidence type="ECO:0000256" key="7">
    <source>
        <dbReference type="ARBA" id="ARBA00047899"/>
    </source>
</evidence>
<keyword evidence="4" id="KW-0547">Nucleotide-binding</keyword>
<evidence type="ECO:0000256" key="1">
    <source>
        <dbReference type="ARBA" id="ARBA00012513"/>
    </source>
</evidence>
<feature type="compositionally biased region" description="Basic residues" evidence="9">
    <location>
        <begin position="1267"/>
        <end position="1316"/>
    </location>
</feature>
<feature type="compositionally biased region" description="Basic residues" evidence="9">
    <location>
        <begin position="1342"/>
        <end position="1357"/>
    </location>
</feature>
<dbReference type="EMBL" id="LGRX02009365">
    <property type="protein sequence ID" value="KAK3271791.1"/>
    <property type="molecule type" value="Genomic_DNA"/>
</dbReference>
<evidence type="ECO:0000256" key="2">
    <source>
        <dbReference type="ARBA" id="ARBA00022679"/>
    </source>
</evidence>
<evidence type="ECO:0000256" key="9">
    <source>
        <dbReference type="SAM" id="MobiDB-lite"/>
    </source>
</evidence>
<dbReference type="PANTHER" id="PTHR47679">
    <property type="entry name" value="PROTEIN TORNADO 1"/>
    <property type="match status" value="1"/>
</dbReference>
<keyword evidence="12" id="KW-1185">Reference proteome</keyword>
<comment type="catalytic activity">
    <reaction evidence="7">
        <text>L-threonyl-[protein] + ATP = O-phospho-L-threonyl-[protein] + ADP + H(+)</text>
        <dbReference type="Rhea" id="RHEA:46608"/>
        <dbReference type="Rhea" id="RHEA-COMP:11060"/>
        <dbReference type="Rhea" id="RHEA-COMP:11605"/>
        <dbReference type="ChEBI" id="CHEBI:15378"/>
        <dbReference type="ChEBI" id="CHEBI:30013"/>
        <dbReference type="ChEBI" id="CHEBI:30616"/>
        <dbReference type="ChEBI" id="CHEBI:61977"/>
        <dbReference type="ChEBI" id="CHEBI:456216"/>
        <dbReference type="EC" id="2.7.11.1"/>
    </reaction>
</comment>
<dbReference type="EC" id="2.7.11.1" evidence="1"/>
<dbReference type="PROSITE" id="PS51424">
    <property type="entry name" value="ROC"/>
    <property type="match status" value="1"/>
</dbReference>
<dbReference type="Pfam" id="PF13676">
    <property type="entry name" value="TIR_2"/>
    <property type="match status" value="1"/>
</dbReference>
<dbReference type="InterPro" id="IPR027417">
    <property type="entry name" value="P-loop_NTPase"/>
</dbReference>
<keyword evidence="6" id="KW-0067">ATP-binding</keyword>
<dbReference type="Gene3D" id="3.40.50.10140">
    <property type="entry name" value="Toll/interleukin-1 receptor homology (TIR) domain"/>
    <property type="match status" value="2"/>
</dbReference>
<organism evidence="11 12">
    <name type="scientific">Cymbomonas tetramitiformis</name>
    <dbReference type="NCBI Taxonomy" id="36881"/>
    <lineage>
        <taxon>Eukaryota</taxon>
        <taxon>Viridiplantae</taxon>
        <taxon>Chlorophyta</taxon>
        <taxon>Pyramimonadophyceae</taxon>
        <taxon>Pyramimonadales</taxon>
        <taxon>Pyramimonadaceae</taxon>
        <taxon>Cymbomonas</taxon>
    </lineage>
</organism>
<feature type="domain" description="Roc" evidence="10">
    <location>
        <begin position="66"/>
        <end position="368"/>
    </location>
</feature>
<evidence type="ECO:0000256" key="8">
    <source>
        <dbReference type="ARBA" id="ARBA00048679"/>
    </source>
</evidence>
<dbReference type="PANTHER" id="PTHR47679:SF1">
    <property type="entry name" value="PROTEIN TORNADO 1"/>
    <property type="match status" value="1"/>
</dbReference>
<dbReference type="Pfam" id="PF08477">
    <property type="entry name" value="Roc"/>
    <property type="match status" value="1"/>
</dbReference>
<name>A0AAE0G6G1_9CHLO</name>
<feature type="compositionally biased region" description="Basic and acidic residues" evidence="9">
    <location>
        <begin position="1317"/>
        <end position="1326"/>
    </location>
</feature>
<dbReference type="InterPro" id="IPR032171">
    <property type="entry name" value="COR-A"/>
</dbReference>
<feature type="region of interest" description="Disordered" evidence="9">
    <location>
        <begin position="1251"/>
        <end position="1357"/>
    </location>
</feature>
<keyword evidence="3" id="KW-0677">Repeat</keyword>
<dbReference type="Proteomes" id="UP001190700">
    <property type="component" value="Unassembled WGS sequence"/>
</dbReference>
<evidence type="ECO:0000256" key="3">
    <source>
        <dbReference type="ARBA" id="ARBA00022737"/>
    </source>
</evidence>
<dbReference type="InterPro" id="IPR000157">
    <property type="entry name" value="TIR_dom"/>
</dbReference>
<dbReference type="Gene3D" id="3.40.50.300">
    <property type="entry name" value="P-loop containing nucleotide triphosphate hydrolases"/>
    <property type="match status" value="1"/>
</dbReference>
<evidence type="ECO:0000256" key="4">
    <source>
        <dbReference type="ARBA" id="ARBA00022741"/>
    </source>
</evidence>
<protein>
    <recommendedName>
        <fullName evidence="1">non-specific serine/threonine protein kinase</fullName>
        <ecNumber evidence="1">2.7.11.1</ecNumber>
    </recommendedName>
</protein>
<comment type="catalytic activity">
    <reaction evidence="8">
        <text>L-seryl-[protein] + ATP = O-phospho-L-seryl-[protein] + ADP + H(+)</text>
        <dbReference type="Rhea" id="RHEA:17989"/>
        <dbReference type="Rhea" id="RHEA-COMP:9863"/>
        <dbReference type="Rhea" id="RHEA-COMP:11604"/>
        <dbReference type="ChEBI" id="CHEBI:15378"/>
        <dbReference type="ChEBI" id="CHEBI:29999"/>
        <dbReference type="ChEBI" id="CHEBI:30616"/>
        <dbReference type="ChEBI" id="CHEBI:83421"/>
        <dbReference type="ChEBI" id="CHEBI:456216"/>
        <dbReference type="EC" id="2.7.11.1"/>
    </reaction>
</comment>
<feature type="non-terminal residue" evidence="11">
    <location>
        <position position="1"/>
    </location>
</feature>
<evidence type="ECO:0000256" key="5">
    <source>
        <dbReference type="ARBA" id="ARBA00022777"/>
    </source>
</evidence>
<dbReference type="GO" id="GO:0005524">
    <property type="term" value="F:ATP binding"/>
    <property type="evidence" value="ECO:0007669"/>
    <property type="project" value="UniProtKB-KW"/>
</dbReference>
<accession>A0AAE0G6G1</accession>
<keyword evidence="2" id="KW-0808">Transferase</keyword>
<dbReference type="SUPFAM" id="SSF52540">
    <property type="entry name" value="P-loop containing nucleoside triphosphate hydrolases"/>
    <property type="match status" value="1"/>
</dbReference>
<reference evidence="11 12" key="1">
    <citation type="journal article" date="2015" name="Genome Biol. Evol.">
        <title>Comparative Genomics of a Bacterivorous Green Alga Reveals Evolutionary Causalities and Consequences of Phago-Mixotrophic Mode of Nutrition.</title>
        <authorList>
            <person name="Burns J.A."/>
            <person name="Paasch A."/>
            <person name="Narechania A."/>
            <person name="Kim E."/>
        </authorList>
    </citation>
    <scope>NUCLEOTIDE SEQUENCE [LARGE SCALE GENOMIC DNA]</scope>
    <source>
        <strain evidence="11 12">PLY_AMNH</strain>
    </source>
</reference>
<proteinExistence type="predicted"/>
<dbReference type="InterPro" id="IPR020859">
    <property type="entry name" value="ROC"/>
</dbReference>
<feature type="compositionally biased region" description="Basic and acidic residues" evidence="9">
    <location>
        <begin position="1257"/>
        <end position="1266"/>
    </location>
</feature>
<sequence>GSGKKAAKLEGHKRALAEAVASSECKLHTLELGGGEVLHGPSYGSEVVVDQPELSDTQLETAVSWEELPWRRARLMVVGEGRAGKTSLLRSLRGEPFMDTPSTQGLEKSGCLLDRDDVVNSDWSPAGERATEYARAVGAKLCTEPPPMTTAPAQHAAATNAADIDLSAEAPAATDSSAEAPADGPPSHERPEGALRETAAGRGAGRMQRLDKGLVASCMRDGGHQQVVISVWDYAGQELFDALHQVFLSQQGVYLLVFSMSALQADAESVLQRLRFWLDSLRLHARSAPLLLVGTHGDRVQDPEARRELSSVLEARLKPWRGRKNIKAGKNQGLSFFPVDNTLSGGAGAADPEVADLRAQINDMIVGHRWEEKDQRFIDYPVPVPYLQVCDRLCGLQAKLAARAWLQRVNERAQLGQHGEFLEAMSVVRQLTEDPEVPQDAREKLLAAAARHAGLEAQLRAYSNGAVAAAAAAAAGEGAEPRAARHAVATLEEVTQLARECGLGQGRAAGGALTEQVRTMLELFHRLGVVLYFGEIPALQGLVILDPQWLIDVVCAVVRDFDDLHPRPCDDRLTDHPELQDAWQLLKERGLLHSGLLEILWSLEGGVDPAPAGPEERAGLLALLEHFGLLCKLDEPRHGSHGVGCCGRYLVPCLLPEEGEEEEEEAPPLVPGARFDINFPSRFLPQPFFQQLVVRAIQRGRAFGGGSRDPLQGVRRHCAKLSFGDLMELQIVCPVGGRRIHVSVLSEEAGACAATLKEVEVLVEGLDMSLYHGALFYDAALGAPAAQGTPLCSGFAEHILLQQRGAAPEDMPEVSLAALRRSARNGATSKVKRFSDRGKVEAAHFEHWQLRHAVSLGDGEAGDEAGNPASESRGCRGLPGDCRYHFFMAHKFTTGGDQVAVLCAALERAGWKPWYYNYLSETIVTEELIQKGVQRSHCVVLFLSREVFSSQPVLLELREARRCGKHVLLVHEAELDHARVDPDEMQRETPEDLRDLLWGGGLGSIPFQRHRSTGLASLVSSLIRHAGLHPTGTAPQDAARAVPGTPQDASTTAMAALAAAAALPPRAAQPTRDSAINMPVHWDCMVSYTQRDGNAKSVADGLYYSLKDKGYRCWLDVQRDNKGLAAMEEAAKHSRVIVAVVTDGGNSLDDAYFKRPYCLNELRWAVEAGRHIQPVIRVEDKQRIGEFLSGAPQDLKFLGDTDWIDLNRGDKEYWDVGVKKIERIIQRTKIDGPSNGTRAAMAAPATVATAAALTAAAEREKDQERSSRRRRSRSRSQSRSAERHKSRRASRSSPKRSKDKSSHRSRSRSPKRSRRERSRDRHDESRRRRSSRSRSVELRFPRRDHKSKRSRRERSEP</sequence>
<dbReference type="InterPro" id="IPR035897">
    <property type="entry name" value="Toll_tir_struct_dom_sf"/>
</dbReference>
<dbReference type="Pfam" id="PF16095">
    <property type="entry name" value="COR-A"/>
    <property type="match status" value="1"/>
</dbReference>
<evidence type="ECO:0000313" key="11">
    <source>
        <dbReference type="EMBL" id="KAK3271791.1"/>
    </source>
</evidence>
<dbReference type="GO" id="GO:0016301">
    <property type="term" value="F:kinase activity"/>
    <property type="evidence" value="ECO:0007669"/>
    <property type="project" value="UniProtKB-KW"/>
</dbReference>
<dbReference type="SUPFAM" id="SSF52200">
    <property type="entry name" value="Toll/Interleukin receptor TIR domain"/>
    <property type="match status" value="2"/>
</dbReference>
<feature type="region of interest" description="Disordered" evidence="9">
    <location>
        <begin position="170"/>
        <end position="193"/>
    </location>
</feature>
<evidence type="ECO:0000313" key="12">
    <source>
        <dbReference type="Proteomes" id="UP001190700"/>
    </source>
</evidence>